<gene>
    <name evidence="3" type="ORF">GCM10010361_78270</name>
</gene>
<protein>
    <submittedName>
        <fullName evidence="3">Uncharacterized protein</fullName>
    </submittedName>
</protein>
<comment type="caution">
    <text evidence="3">The sequence shown here is derived from an EMBL/GenBank/DDBJ whole genome shotgun (WGS) entry which is preliminary data.</text>
</comment>
<dbReference type="EMBL" id="BAAABY010000070">
    <property type="protein sequence ID" value="GAA0501087.1"/>
    <property type="molecule type" value="Genomic_DNA"/>
</dbReference>
<evidence type="ECO:0000313" key="4">
    <source>
        <dbReference type="Proteomes" id="UP001500909"/>
    </source>
</evidence>
<name>A0ABP3LJG1_9ACTN</name>
<evidence type="ECO:0000256" key="1">
    <source>
        <dbReference type="SAM" id="MobiDB-lite"/>
    </source>
</evidence>
<sequence>MRPLWRPRPAIKALALAGASSLSGAIVSASCDPERWPGGPRRVKPMLRRAAQSRGNPGPKPRHHEAMPPSHEPQTVYSPDQFNAILDAGRLPEVQEWLHANGIDPDDVARDTPITIETVDGQRVLRYTAFLVDETGHKYVDPDDPHQAAQEERTAPLVVEPPAWMTEQCETWRRVAGSVLDAAHDTDTTDGGQL</sequence>
<dbReference type="PROSITE" id="PS51257">
    <property type="entry name" value="PROKAR_LIPOPROTEIN"/>
    <property type="match status" value="1"/>
</dbReference>
<feature type="signal peptide" evidence="2">
    <location>
        <begin position="1"/>
        <end position="25"/>
    </location>
</feature>
<feature type="chain" id="PRO_5045945604" evidence="2">
    <location>
        <begin position="26"/>
        <end position="194"/>
    </location>
</feature>
<reference evidence="4" key="1">
    <citation type="journal article" date="2019" name="Int. J. Syst. Evol. Microbiol.">
        <title>The Global Catalogue of Microorganisms (GCM) 10K type strain sequencing project: providing services to taxonomists for standard genome sequencing and annotation.</title>
        <authorList>
            <consortium name="The Broad Institute Genomics Platform"/>
            <consortium name="The Broad Institute Genome Sequencing Center for Infectious Disease"/>
            <person name="Wu L."/>
            <person name="Ma J."/>
        </authorList>
    </citation>
    <scope>NUCLEOTIDE SEQUENCE [LARGE SCALE GENOMIC DNA]</scope>
    <source>
        <strain evidence="4">JCM 4805</strain>
    </source>
</reference>
<keyword evidence="4" id="KW-1185">Reference proteome</keyword>
<keyword evidence="2" id="KW-0732">Signal</keyword>
<accession>A0ABP3LJG1</accession>
<dbReference type="Proteomes" id="UP001500909">
    <property type="component" value="Unassembled WGS sequence"/>
</dbReference>
<evidence type="ECO:0000256" key="2">
    <source>
        <dbReference type="SAM" id="SignalP"/>
    </source>
</evidence>
<organism evidence="3 4">
    <name type="scientific">Streptomyces olivaceiscleroticus</name>
    <dbReference type="NCBI Taxonomy" id="68245"/>
    <lineage>
        <taxon>Bacteria</taxon>
        <taxon>Bacillati</taxon>
        <taxon>Actinomycetota</taxon>
        <taxon>Actinomycetes</taxon>
        <taxon>Kitasatosporales</taxon>
        <taxon>Streptomycetaceae</taxon>
        <taxon>Streptomyces</taxon>
    </lineage>
</organism>
<proteinExistence type="predicted"/>
<evidence type="ECO:0000313" key="3">
    <source>
        <dbReference type="EMBL" id="GAA0501087.1"/>
    </source>
</evidence>
<feature type="region of interest" description="Disordered" evidence="1">
    <location>
        <begin position="50"/>
        <end position="74"/>
    </location>
</feature>